<evidence type="ECO:0000256" key="14">
    <source>
        <dbReference type="SAM" id="MobiDB-lite"/>
    </source>
</evidence>
<keyword evidence="13" id="KW-0479">Metal-binding</keyword>
<dbReference type="AlphaFoldDB" id="A0A2M9CYN9"/>
<name>A0A2M9CYN9_9CELL</name>
<feature type="binding site" evidence="12">
    <location>
        <begin position="152"/>
        <end position="154"/>
    </location>
    <ligand>
        <name>substrate</name>
    </ligand>
</feature>
<comment type="caution">
    <text evidence="15">The sequence shown here is derived from an EMBL/GenBank/DDBJ whole genome shotgun (WGS) entry which is preliminary data.</text>
</comment>
<dbReference type="PANTHER" id="PTHR21631:SF3">
    <property type="entry name" value="BIFUNCTIONAL GLYOXYLATE CYCLE PROTEIN"/>
    <property type="match status" value="1"/>
</dbReference>
<evidence type="ECO:0000256" key="6">
    <source>
        <dbReference type="ARBA" id="ARBA00022532"/>
    </source>
</evidence>
<dbReference type="InterPro" id="IPR040442">
    <property type="entry name" value="Pyrv_kinase-like_dom_sf"/>
</dbReference>
<feature type="binding site" evidence="12">
    <location>
        <begin position="379"/>
        <end position="383"/>
    </location>
    <ligand>
        <name>substrate</name>
    </ligand>
</feature>
<dbReference type="PROSITE" id="PS00161">
    <property type="entry name" value="ISOCITRATE_LYASE"/>
    <property type="match status" value="1"/>
</dbReference>
<comment type="similarity">
    <text evidence="2 10">Belongs to the isocitrate lyase/PEP mutase superfamily. Isocitrate lyase family.</text>
</comment>
<dbReference type="SUPFAM" id="SSF51621">
    <property type="entry name" value="Phosphoenolpyruvate/pyruvate domain"/>
    <property type="match status" value="1"/>
</dbReference>
<evidence type="ECO:0000313" key="16">
    <source>
        <dbReference type="Proteomes" id="UP000231693"/>
    </source>
</evidence>
<dbReference type="GO" id="GO:0006097">
    <property type="term" value="P:glyoxylate cycle"/>
    <property type="evidence" value="ECO:0007669"/>
    <property type="project" value="UniProtKB-KW"/>
</dbReference>
<keyword evidence="7 10" id="KW-0456">Lyase</keyword>
<dbReference type="CDD" id="cd00377">
    <property type="entry name" value="ICL_PEPM"/>
    <property type="match status" value="1"/>
</dbReference>
<dbReference type="GO" id="GO:0004451">
    <property type="term" value="F:isocitrate lyase activity"/>
    <property type="evidence" value="ECO:0007669"/>
    <property type="project" value="UniProtKB-UniRule"/>
</dbReference>
<dbReference type="EMBL" id="PGFE01000001">
    <property type="protein sequence ID" value="PJJ77056.1"/>
    <property type="molecule type" value="Genomic_DNA"/>
</dbReference>
<feature type="binding site" evidence="12">
    <location>
        <position position="413"/>
    </location>
    <ligand>
        <name>substrate</name>
    </ligand>
</feature>
<dbReference type="Proteomes" id="UP000231693">
    <property type="component" value="Unassembled WGS sequence"/>
</dbReference>
<dbReference type="InterPro" id="IPR006254">
    <property type="entry name" value="Isocitrate_lyase"/>
</dbReference>
<evidence type="ECO:0000256" key="5">
    <source>
        <dbReference type="ARBA" id="ARBA00022435"/>
    </source>
</evidence>
<evidence type="ECO:0000256" key="9">
    <source>
        <dbReference type="NCBIfam" id="TIGR01346"/>
    </source>
</evidence>
<evidence type="ECO:0000256" key="11">
    <source>
        <dbReference type="PIRSR" id="PIRSR001362-1"/>
    </source>
</evidence>
<evidence type="ECO:0000256" key="4">
    <source>
        <dbReference type="ARBA" id="ARBA00012909"/>
    </source>
</evidence>
<evidence type="ECO:0000256" key="7">
    <source>
        <dbReference type="ARBA" id="ARBA00023239"/>
    </source>
</evidence>
<keyword evidence="13" id="KW-0460">Magnesium</keyword>
<keyword evidence="16" id="KW-1185">Reference proteome</keyword>
<evidence type="ECO:0000256" key="10">
    <source>
        <dbReference type="PIRNR" id="PIRNR001362"/>
    </source>
</evidence>
<dbReference type="InterPro" id="IPR039556">
    <property type="entry name" value="ICL/PEPM"/>
</dbReference>
<sequence>MNSPKIVTRRSADEYPTRRTVAAAVATAGVEVTERIGADGHPAGPTAAPTSATRPRPGDQTQTAAELELEWETDPRWAGVRRDYTAADVIAIRGAVREERTLARRGAEKLWQLVNRGADTHGEPQWAAALGALTGNQAVQQVRAGLEAVYLSGWQVAGDANLSGQTYPDQSLYPANSVPAVVRRINNALLRAGQVEFAEGSEGEQSGDVRDWLAPIVADAEAGFGGPLNAYELMHQMIEAGAAGVHFEDQLASEKKCGHLGGKVLVPTAQHVRTLNAARLAADVAGVPTVIVARTDSLAADLITSDVDERDQPYLTGERTSEGFYRTAPGEDVVVARALAYAEYADMIWVETSEPDLELARRVADAVHAQFPDKKLAYNCSPSFNWKKHLDDETIARFQRDLASYGYTFQFITLAGFHALNHSMFELARGYNDRAMSAYVELQEAEFASEQHGYTATRHQREVGTGYFDRVSTALNPASATLALAGSTETAQFH</sequence>
<comment type="pathway">
    <text evidence="1">Carbohydrate metabolism; glyoxylate cycle; (S)-malate from isocitrate: step 1/2.</text>
</comment>
<dbReference type="Pfam" id="PF00463">
    <property type="entry name" value="ICL"/>
    <property type="match status" value="2"/>
</dbReference>
<feature type="binding site" evidence="13">
    <location>
        <position position="219"/>
    </location>
    <ligand>
        <name>Mg(2+)</name>
        <dbReference type="ChEBI" id="CHEBI:18420"/>
    </ligand>
</feature>
<feature type="active site" description="Proton acceptor" evidence="11">
    <location>
        <position position="257"/>
    </location>
</feature>
<dbReference type="GO" id="GO:0046872">
    <property type="term" value="F:metal ion binding"/>
    <property type="evidence" value="ECO:0007669"/>
    <property type="project" value="UniProtKB-KW"/>
</dbReference>
<evidence type="ECO:0000256" key="8">
    <source>
        <dbReference type="ARBA" id="ARBA00023531"/>
    </source>
</evidence>
<dbReference type="PANTHER" id="PTHR21631">
    <property type="entry name" value="ISOCITRATE LYASE/MALATE SYNTHASE"/>
    <property type="match status" value="1"/>
</dbReference>
<dbReference type="NCBIfam" id="NF011645">
    <property type="entry name" value="PRK15063.1"/>
    <property type="match status" value="1"/>
</dbReference>
<comment type="cofactor">
    <cofactor evidence="13">
        <name>Mg(2+)</name>
        <dbReference type="ChEBI" id="CHEBI:18420"/>
    </cofactor>
    <text evidence="13">Can also use Mn(2+) ion.</text>
</comment>
<dbReference type="Gene3D" id="3.20.20.60">
    <property type="entry name" value="Phosphoenolpyruvate-binding domains"/>
    <property type="match status" value="1"/>
</dbReference>
<gene>
    <name evidence="15" type="ORF">CLV28_0268</name>
</gene>
<feature type="binding site" evidence="12">
    <location>
        <position position="294"/>
    </location>
    <ligand>
        <name>substrate</name>
    </ligand>
</feature>
<dbReference type="NCBIfam" id="TIGR01346">
    <property type="entry name" value="isocit_lyase"/>
    <property type="match status" value="1"/>
</dbReference>
<reference evidence="15 16" key="1">
    <citation type="submission" date="2017-11" db="EMBL/GenBank/DDBJ databases">
        <title>Genomic Encyclopedia of Archaeal and Bacterial Type Strains, Phase II (KMG-II): From Individual Species to Whole Genera.</title>
        <authorList>
            <person name="Goeker M."/>
        </authorList>
    </citation>
    <scope>NUCLEOTIDE SEQUENCE [LARGE SCALE GENOMIC DNA]</scope>
    <source>
        <strain evidence="15 16">DSM 25478</strain>
    </source>
</reference>
<evidence type="ECO:0000256" key="2">
    <source>
        <dbReference type="ARBA" id="ARBA00005704"/>
    </source>
</evidence>
<feature type="binding site" evidence="12">
    <location>
        <begin position="258"/>
        <end position="259"/>
    </location>
    <ligand>
        <name>substrate</name>
    </ligand>
</feature>
<evidence type="ECO:0000313" key="15">
    <source>
        <dbReference type="EMBL" id="PJJ77056.1"/>
    </source>
</evidence>
<accession>A0A2M9CYN9</accession>
<dbReference type="InterPro" id="IPR015813">
    <property type="entry name" value="Pyrv/PenolPyrv_kinase-like_dom"/>
</dbReference>
<comment type="subunit">
    <text evidence="3">Homotetramer.</text>
</comment>
<proteinExistence type="inferred from homology"/>
<feature type="region of interest" description="Disordered" evidence="14">
    <location>
        <begin position="33"/>
        <end position="61"/>
    </location>
</feature>
<organism evidence="15 16">
    <name type="scientific">Sediminihabitans luteus</name>
    <dbReference type="NCBI Taxonomy" id="1138585"/>
    <lineage>
        <taxon>Bacteria</taxon>
        <taxon>Bacillati</taxon>
        <taxon>Actinomycetota</taxon>
        <taxon>Actinomycetes</taxon>
        <taxon>Micrococcales</taxon>
        <taxon>Cellulomonadaceae</taxon>
        <taxon>Sediminihabitans</taxon>
    </lineage>
</organism>
<evidence type="ECO:0000256" key="12">
    <source>
        <dbReference type="PIRSR" id="PIRSR001362-2"/>
    </source>
</evidence>
<dbReference type="InterPro" id="IPR018523">
    <property type="entry name" value="Isocitrate_lyase_ph_CS"/>
</dbReference>
<dbReference type="PIRSF" id="PIRSF001362">
    <property type="entry name" value="Isocit_lyase"/>
    <property type="match status" value="1"/>
</dbReference>
<dbReference type="FunFam" id="3.20.20.60:FF:000005">
    <property type="entry name" value="Isocitrate lyase"/>
    <property type="match status" value="1"/>
</dbReference>
<keyword evidence="5" id="KW-0329">Glyoxylate bypass</keyword>
<protein>
    <recommendedName>
        <fullName evidence="4 9">Isocitrate lyase</fullName>
    </recommendedName>
</protein>
<comment type="catalytic activity">
    <reaction evidence="8">
        <text>D-threo-isocitrate = glyoxylate + succinate</text>
        <dbReference type="Rhea" id="RHEA:13245"/>
        <dbReference type="ChEBI" id="CHEBI:15562"/>
        <dbReference type="ChEBI" id="CHEBI:30031"/>
        <dbReference type="ChEBI" id="CHEBI:36655"/>
        <dbReference type="EC" id="4.1.3.1"/>
    </reaction>
</comment>
<keyword evidence="6" id="KW-0816">Tricarboxylic acid cycle</keyword>
<dbReference type="GO" id="GO:0006099">
    <property type="term" value="P:tricarboxylic acid cycle"/>
    <property type="evidence" value="ECO:0007669"/>
    <property type="project" value="UniProtKB-UniRule"/>
</dbReference>
<evidence type="ECO:0000256" key="3">
    <source>
        <dbReference type="ARBA" id="ARBA00011881"/>
    </source>
</evidence>
<feature type="compositionally biased region" description="Low complexity" evidence="14">
    <location>
        <begin position="39"/>
        <end position="55"/>
    </location>
</feature>
<evidence type="ECO:0000256" key="1">
    <source>
        <dbReference type="ARBA" id="ARBA00004793"/>
    </source>
</evidence>
<evidence type="ECO:0000256" key="13">
    <source>
        <dbReference type="PIRSR" id="PIRSR001362-3"/>
    </source>
</evidence>